<gene>
    <name evidence="2" type="ORF">SS50377_10322</name>
</gene>
<evidence type="ECO:0000256" key="1">
    <source>
        <dbReference type="SAM" id="Coils"/>
    </source>
</evidence>
<accession>V6LXN7</accession>
<sequence length="743" mass="86744">MFDDPEIHYLLQKAKQIRQPSNFHSNLSLKVQEQAYKQNQVLKSNQDKFDELQKVNNYQQQQIQQQNQTLQQQKISIQNLTESVVDIKSKYQLILSENDQKSQVYTECVQSLMILQVEYQNYQQSIVNLEEQRKQIQSQFSIMYQNLKSQFYKLQKNYITNKSQNNTISEQLQDQIFRNDLLEKNNDILKDENQQLHNSYIQVQYQLKETYQKIDTPLQLEDETSQIKNLNNQIIFLKQQVEDQDILRQQSMHEQNNLLQSQVIDYLQELRLQQIQIIEYTKRHENLCLFEEDYQLLQEQYQQLIIQRDELQKQLEVRGSASQEYSEGGRGSEKDSIIAGLQADVELISAEAGRMEQQLLEQTQTLDQVQIALQTAQQDNSQLAEMLQASQEQAKTAEEYKARCIVLPAEARDLYLFQQSTSNGEVSLVKLTQLSERVSHQEQLQQELALVQLDKHTLEVELAKTIAEHNQLQKQLEVRGSASQEYSEGGRGSEKDSIIAGLQADVELISAEAGRMEQQLLEQTQTLDQVQIALQTAQQDNSQLAEMLQASQEQAKTNGLKQCVTCKINLDKIQKLKIDRKELTKIIQQFQILLKENTIIKNEQLLDDVYKPGFDVNQKFSIDQFTKFLYYSKDQEKQQINYLSSSIHSSHQKYQEQKQLNIKLRTYIDLQKQQIQNQDSQLEQYNSTASLKVSFIEKPEIINSSQNINLQSQQSDLNNNFKEYNGSQIISSPILQEIQKEIQ</sequence>
<feature type="coiled-coil region" evidence="1">
    <location>
        <begin position="499"/>
        <end position="593"/>
    </location>
</feature>
<feature type="coiled-coil region" evidence="1">
    <location>
        <begin position="338"/>
        <end position="393"/>
    </location>
</feature>
<evidence type="ECO:0000313" key="2">
    <source>
        <dbReference type="EMBL" id="EST49397.1"/>
    </source>
</evidence>
<organism evidence="2">
    <name type="scientific">Spironucleus salmonicida</name>
    <dbReference type="NCBI Taxonomy" id="348837"/>
    <lineage>
        <taxon>Eukaryota</taxon>
        <taxon>Metamonada</taxon>
        <taxon>Diplomonadida</taxon>
        <taxon>Hexamitidae</taxon>
        <taxon>Hexamitinae</taxon>
        <taxon>Spironucleus</taxon>
    </lineage>
</organism>
<feature type="coiled-coil region" evidence="1">
    <location>
        <begin position="441"/>
        <end position="475"/>
    </location>
</feature>
<dbReference type="AlphaFoldDB" id="V6LXN7"/>
<reference evidence="2" key="1">
    <citation type="journal article" date="2014" name="PLoS Genet.">
        <title>The Genome of Spironucleus salmonicida Highlights a Fish Pathogen Adapted to Fluctuating Environments.</title>
        <authorList>
            <person name="Xu F."/>
            <person name="Jerlstrom-Hultqvist J."/>
            <person name="Einarsson E."/>
            <person name="Astvaldsson A."/>
            <person name="Svard S.G."/>
            <person name="Andersson J.O."/>
        </authorList>
    </citation>
    <scope>NUCLEOTIDE SEQUENCE</scope>
</reference>
<dbReference type="EMBL" id="KI545952">
    <property type="protein sequence ID" value="EST49397.1"/>
    <property type="molecule type" value="Genomic_DNA"/>
</dbReference>
<protein>
    <submittedName>
        <fullName evidence="2">Uncharacterized protein</fullName>
    </submittedName>
</protein>
<feature type="coiled-coil region" evidence="1">
    <location>
        <begin position="112"/>
        <end position="139"/>
    </location>
</feature>
<name>V6LXN7_9EUKA</name>
<dbReference type="VEuPathDB" id="GiardiaDB:SS50377_20034"/>
<feature type="coiled-coil region" evidence="1">
    <location>
        <begin position="179"/>
        <end position="247"/>
    </location>
</feature>
<keyword evidence="1" id="KW-0175">Coiled coil</keyword>
<proteinExistence type="predicted"/>